<dbReference type="InterPro" id="IPR037208">
    <property type="entry name" value="Spo0E-like_sf"/>
</dbReference>
<proteinExistence type="predicted"/>
<dbReference type="Gene3D" id="4.10.280.10">
    <property type="entry name" value="Helix-loop-helix DNA-binding domain"/>
    <property type="match status" value="1"/>
</dbReference>
<dbReference type="GO" id="GO:0043937">
    <property type="term" value="P:regulation of sporulation"/>
    <property type="evidence" value="ECO:0007669"/>
    <property type="project" value="InterPro"/>
</dbReference>
<dbReference type="EMBL" id="CP042243">
    <property type="protein sequence ID" value="QEK11662.1"/>
    <property type="molecule type" value="Genomic_DNA"/>
</dbReference>
<name>A0A5C0SCL4_CRATE</name>
<dbReference type="InterPro" id="IPR036638">
    <property type="entry name" value="HLH_DNA-bd_sf"/>
</dbReference>
<dbReference type="KEGG" id="crs:FQB35_04405"/>
<dbReference type="SUPFAM" id="SSF140500">
    <property type="entry name" value="BAS1536-like"/>
    <property type="match status" value="1"/>
</dbReference>
<accession>A0A5C0SCL4</accession>
<gene>
    <name evidence="1" type="ORF">FQB35_04405</name>
</gene>
<evidence type="ECO:0000313" key="1">
    <source>
        <dbReference type="EMBL" id="QEK11662.1"/>
    </source>
</evidence>
<dbReference type="GO" id="GO:0046983">
    <property type="term" value="F:protein dimerization activity"/>
    <property type="evidence" value="ECO:0007669"/>
    <property type="project" value="InterPro"/>
</dbReference>
<dbReference type="OrthoDB" id="2639237at2"/>
<dbReference type="InterPro" id="IPR018540">
    <property type="entry name" value="Spo0E-like"/>
</dbReference>
<dbReference type="AlphaFoldDB" id="A0A5C0SCL4"/>
<dbReference type="Proteomes" id="UP000324646">
    <property type="component" value="Chromosome"/>
</dbReference>
<evidence type="ECO:0000313" key="2">
    <source>
        <dbReference type="Proteomes" id="UP000324646"/>
    </source>
</evidence>
<dbReference type="Pfam" id="PF09388">
    <property type="entry name" value="SpoOE-like"/>
    <property type="match status" value="1"/>
</dbReference>
<keyword evidence="2" id="KW-1185">Reference proteome</keyword>
<dbReference type="RefSeq" id="WP_148808817.1">
    <property type="nucleotide sequence ID" value="NZ_CP042243.1"/>
</dbReference>
<protein>
    <submittedName>
        <fullName evidence="1">Spo0E family sporulation regulatory protein-aspartic acid phosphatase</fullName>
    </submittedName>
</protein>
<reference evidence="1 2" key="1">
    <citation type="submission" date="2019-07" db="EMBL/GenBank/DDBJ databases">
        <title>Complete genome of Crassaminicella thermophila SY095.</title>
        <authorList>
            <person name="Li X."/>
        </authorList>
    </citation>
    <scope>NUCLEOTIDE SEQUENCE [LARGE SCALE GENOMIC DNA]</scope>
    <source>
        <strain evidence="1 2">SY095</strain>
    </source>
</reference>
<organism evidence="1 2">
    <name type="scientific">Crassaminicella thermophila</name>
    <dbReference type="NCBI Taxonomy" id="2599308"/>
    <lineage>
        <taxon>Bacteria</taxon>
        <taxon>Bacillati</taxon>
        <taxon>Bacillota</taxon>
        <taxon>Clostridia</taxon>
        <taxon>Eubacteriales</taxon>
        <taxon>Clostridiaceae</taxon>
        <taxon>Crassaminicella</taxon>
    </lineage>
</organism>
<sequence length="46" mass="5351">MNSLKIEKKRLDYLISKYGDLQHPLVQKQSQIVDKLVVEHMRGVTA</sequence>